<proteinExistence type="predicted"/>
<keyword evidence="3" id="KW-1185">Reference proteome</keyword>
<protein>
    <submittedName>
        <fullName evidence="2">Uncharacterized protein</fullName>
    </submittedName>
</protein>
<gene>
    <name evidence="2" type="ORF">CEUSTIGMA_g12609.t1</name>
</gene>
<name>A0A250XQ34_9CHLO</name>
<evidence type="ECO:0000313" key="2">
    <source>
        <dbReference type="EMBL" id="GAX85191.1"/>
    </source>
</evidence>
<comment type="caution">
    <text evidence="2">The sequence shown here is derived from an EMBL/GenBank/DDBJ whole genome shotgun (WGS) entry which is preliminary data.</text>
</comment>
<dbReference type="InterPro" id="IPR045330">
    <property type="entry name" value="TRM3/TARBP1"/>
</dbReference>
<dbReference type="Proteomes" id="UP000232323">
    <property type="component" value="Unassembled WGS sequence"/>
</dbReference>
<dbReference type="OrthoDB" id="241340at2759"/>
<dbReference type="GO" id="GO:0030488">
    <property type="term" value="P:tRNA methylation"/>
    <property type="evidence" value="ECO:0007669"/>
    <property type="project" value="TreeGrafter"/>
</dbReference>
<sequence>MRSRACSLLGSLHHVGAAPQVPGLGVAQWEAFLSIYPAQEQNVLHLVQPVWEAHYRTVWNQAQQDLAFCEHGTFSADFSQSGLRLIIRCLMLLSQVTLNQVTLNQVLSDQKDGEHDFTGLSWHLLVRDRVPLDLLAMLPYLLRQIRHEGTAAIDASWEASEMSQTAPLVPEHDEDDGSMATSAKGVTSKQADDSGFGEALSILLADTDCGTTSKGKLYQLRTLTEAACDFMYEEVLEGVEQLSLNRRIKSGCQLIGKSSQSCWVVQITPADLPVFLNKSVKQAANSCRLETFKFPKLCVLVLGNEQNGMPPNLGAHGHMP</sequence>
<feature type="region of interest" description="Disordered" evidence="1">
    <location>
        <begin position="163"/>
        <end position="192"/>
    </location>
</feature>
<evidence type="ECO:0000313" key="3">
    <source>
        <dbReference type="Proteomes" id="UP000232323"/>
    </source>
</evidence>
<dbReference type="EMBL" id="BEGY01000154">
    <property type="protein sequence ID" value="GAX85191.1"/>
    <property type="molecule type" value="Genomic_DNA"/>
</dbReference>
<accession>A0A250XQ34</accession>
<feature type="compositionally biased region" description="Polar residues" evidence="1">
    <location>
        <begin position="179"/>
        <end position="189"/>
    </location>
</feature>
<organism evidence="2 3">
    <name type="scientific">Chlamydomonas eustigma</name>
    <dbReference type="NCBI Taxonomy" id="1157962"/>
    <lineage>
        <taxon>Eukaryota</taxon>
        <taxon>Viridiplantae</taxon>
        <taxon>Chlorophyta</taxon>
        <taxon>core chlorophytes</taxon>
        <taxon>Chlorophyceae</taxon>
        <taxon>CS clade</taxon>
        <taxon>Chlamydomonadales</taxon>
        <taxon>Chlamydomonadaceae</taxon>
        <taxon>Chlamydomonas</taxon>
    </lineage>
</organism>
<dbReference type="AlphaFoldDB" id="A0A250XQ34"/>
<dbReference type="PANTHER" id="PTHR12029">
    <property type="entry name" value="RNA METHYLTRANSFERASE"/>
    <property type="match status" value="1"/>
</dbReference>
<dbReference type="PANTHER" id="PTHR12029:SF11">
    <property type="entry name" value="METHYLTRANSFERASE TARBP1-RELATED"/>
    <property type="match status" value="1"/>
</dbReference>
<reference evidence="2 3" key="1">
    <citation type="submission" date="2017-08" db="EMBL/GenBank/DDBJ databases">
        <title>Acidophilic green algal genome provides insights into adaptation to an acidic environment.</title>
        <authorList>
            <person name="Hirooka S."/>
            <person name="Hirose Y."/>
            <person name="Kanesaki Y."/>
            <person name="Higuchi S."/>
            <person name="Fujiwara T."/>
            <person name="Onuma R."/>
            <person name="Era A."/>
            <person name="Ohbayashi R."/>
            <person name="Uzuka A."/>
            <person name="Nozaki H."/>
            <person name="Yoshikawa H."/>
            <person name="Miyagishima S.Y."/>
        </authorList>
    </citation>
    <scope>NUCLEOTIDE SEQUENCE [LARGE SCALE GENOMIC DNA]</scope>
    <source>
        <strain evidence="2 3">NIES-2499</strain>
    </source>
</reference>
<evidence type="ECO:0000256" key="1">
    <source>
        <dbReference type="SAM" id="MobiDB-lite"/>
    </source>
</evidence>
<dbReference type="GO" id="GO:0016423">
    <property type="term" value="F:tRNA (guanine) methyltransferase activity"/>
    <property type="evidence" value="ECO:0007669"/>
    <property type="project" value="TreeGrafter"/>
</dbReference>